<feature type="transmembrane region" description="Helical" evidence="6">
    <location>
        <begin position="33"/>
        <end position="54"/>
    </location>
</feature>
<reference evidence="7" key="1">
    <citation type="journal article" date="2013" name="Int. J. Syst. Evol. Microbiol.">
        <title>Polycladomyces abyssicola gen. nov., sp. nov., a thermophilic filamentous bacterium isolated from hemipelagic sediment.</title>
        <authorList>
            <person name="Tsubouchi T."/>
            <person name="Shimane Y."/>
            <person name="Mori K."/>
            <person name="Usui K."/>
            <person name="Hiraki T."/>
            <person name="Tame A."/>
            <person name="Uematsu K."/>
            <person name="Maruyama T."/>
            <person name="Hatada Y."/>
        </authorList>
    </citation>
    <scope>NUCLEOTIDE SEQUENCE</scope>
    <source>
        <strain evidence="7">JIR-001</strain>
    </source>
</reference>
<feature type="transmembrane region" description="Helical" evidence="6">
    <location>
        <begin position="106"/>
        <end position="125"/>
    </location>
</feature>
<evidence type="ECO:0008006" key="9">
    <source>
        <dbReference type="Google" id="ProtNLM"/>
    </source>
</evidence>
<protein>
    <recommendedName>
        <fullName evidence="9">Cytosine permease</fullName>
    </recommendedName>
</protein>
<evidence type="ECO:0000313" key="8">
    <source>
        <dbReference type="Proteomes" id="UP000677436"/>
    </source>
</evidence>
<evidence type="ECO:0000256" key="2">
    <source>
        <dbReference type="ARBA" id="ARBA00008974"/>
    </source>
</evidence>
<dbReference type="Pfam" id="PF02133">
    <property type="entry name" value="Transp_cyt_pur"/>
    <property type="match status" value="1"/>
</dbReference>
<dbReference type="PANTHER" id="PTHR30569">
    <property type="entry name" value="CYTOSINE TRANSPORTER CODB"/>
    <property type="match status" value="1"/>
</dbReference>
<keyword evidence="8" id="KW-1185">Reference proteome</keyword>
<reference evidence="7" key="2">
    <citation type="journal article" date="2021" name="Microbiol. Resour. Announc.">
        <title>Complete Genome Sequence of Polycladomyces abyssicola JIR-001T, Isolated from Hemipelagic Sediment in Deep Seawater.</title>
        <authorList>
            <person name="Tsubouchi T."/>
            <person name="Kaneko Y."/>
        </authorList>
    </citation>
    <scope>NUCLEOTIDE SEQUENCE</scope>
    <source>
        <strain evidence="7">JIR-001</strain>
    </source>
</reference>
<feature type="transmembrane region" description="Helical" evidence="6">
    <location>
        <begin position="174"/>
        <end position="192"/>
    </location>
</feature>
<evidence type="ECO:0000256" key="3">
    <source>
        <dbReference type="ARBA" id="ARBA00022692"/>
    </source>
</evidence>
<evidence type="ECO:0000256" key="1">
    <source>
        <dbReference type="ARBA" id="ARBA00004141"/>
    </source>
</evidence>
<keyword evidence="5 6" id="KW-0472">Membrane</keyword>
<evidence type="ECO:0000313" key="7">
    <source>
        <dbReference type="EMBL" id="BCU81496.1"/>
    </source>
</evidence>
<evidence type="ECO:0000256" key="6">
    <source>
        <dbReference type="SAM" id="Phobius"/>
    </source>
</evidence>
<keyword evidence="3 6" id="KW-0812">Transmembrane</keyword>
<dbReference type="GO" id="GO:0005886">
    <property type="term" value="C:plasma membrane"/>
    <property type="evidence" value="ECO:0007669"/>
    <property type="project" value="TreeGrafter"/>
</dbReference>
<comment type="similarity">
    <text evidence="2">Belongs to the purine-cytosine permease (2.A.39) family.</text>
</comment>
<name>A0A8D5ZNL5_9BACL</name>
<dbReference type="InterPro" id="IPR001248">
    <property type="entry name" value="Pur-cyt_permease"/>
</dbReference>
<evidence type="ECO:0000256" key="4">
    <source>
        <dbReference type="ARBA" id="ARBA00022989"/>
    </source>
</evidence>
<keyword evidence="4 6" id="KW-1133">Transmembrane helix</keyword>
<feature type="transmembrane region" description="Helical" evidence="6">
    <location>
        <begin position="199"/>
        <end position="223"/>
    </location>
</feature>
<accession>A0A8D5ZNL5</accession>
<dbReference type="PANTHER" id="PTHR30569:SF0">
    <property type="entry name" value="CYTOSINE PERMEASE"/>
    <property type="match status" value="1"/>
</dbReference>
<dbReference type="InterPro" id="IPR030191">
    <property type="entry name" value="CodB"/>
</dbReference>
<sequence length="242" mass="26396">MGLAISLVASSFLVGTVITPDVARWAKTPRDAVLSSFFGFLFGTSLMLLIVILLTNATSSSNILHIFVSMGFGISAIIVLILAQWTTNHNNLYSAALGFSVIFSRVPKYVLTIIAGLIGTVLAYLDIFNHFITFLIYLTAFIAPIGGIYLAEFFLLNRSRFQLVFIREEHLPGFYWHAVLVWGIAAFIGLATSPAPNGLGWFNLTTIPLLDSFLAGFLLQWVLSKIREKVTAGASSTVTPGE</sequence>
<dbReference type="Proteomes" id="UP000677436">
    <property type="component" value="Chromosome"/>
</dbReference>
<dbReference type="KEGG" id="pabs:JIR001_12790"/>
<gene>
    <name evidence="7" type="ORF">JIR001_12790</name>
</gene>
<feature type="transmembrane region" description="Helical" evidence="6">
    <location>
        <begin position="132"/>
        <end position="154"/>
    </location>
</feature>
<feature type="transmembrane region" description="Helical" evidence="6">
    <location>
        <begin position="66"/>
        <end position="86"/>
    </location>
</feature>
<proteinExistence type="inferred from homology"/>
<evidence type="ECO:0000256" key="5">
    <source>
        <dbReference type="ARBA" id="ARBA00023136"/>
    </source>
</evidence>
<dbReference type="GO" id="GO:0015209">
    <property type="term" value="F:cytosine transmembrane transporter activity"/>
    <property type="evidence" value="ECO:0007669"/>
    <property type="project" value="InterPro"/>
</dbReference>
<dbReference type="AlphaFoldDB" id="A0A8D5ZNL5"/>
<dbReference type="EMBL" id="AP024601">
    <property type="protein sequence ID" value="BCU81496.1"/>
    <property type="molecule type" value="Genomic_DNA"/>
</dbReference>
<organism evidence="7 8">
    <name type="scientific">Polycladomyces abyssicola</name>
    <dbReference type="NCBI Taxonomy" id="1125966"/>
    <lineage>
        <taxon>Bacteria</taxon>
        <taxon>Bacillati</taxon>
        <taxon>Bacillota</taxon>
        <taxon>Bacilli</taxon>
        <taxon>Bacillales</taxon>
        <taxon>Thermoactinomycetaceae</taxon>
        <taxon>Polycladomyces</taxon>
    </lineage>
</organism>
<comment type="subcellular location">
    <subcellularLocation>
        <location evidence="1">Membrane</location>
        <topology evidence="1">Multi-pass membrane protein</topology>
    </subcellularLocation>
</comment>
<dbReference type="Gene3D" id="1.10.4160.10">
    <property type="entry name" value="Hydantoin permease"/>
    <property type="match status" value="1"/>
</dbReference>